<evidence type="ECO:0000256" key="1">
    <source>
        <dbReference type="ARBA" id="ARBA00004245"/>
    </source>
</evidence>
<keyword evidence="3" id="KW-0677">Repeat</keyword>
<feature type="domain" description="EFHB C-terminal EF-hand" evidence="5">
    <location>
        <begin position="440"/>
        <end position="509"/>
    </location>
</feature>
<evidence type="ECO:0000313" key="6">
    <source>
        <dbReference type="EMBL" id="CAG9765813.1"/>
    </source>
</evidence>
<organism evidence="6 7">
    <name type="scientific">Ceutorhynchus assimilis</name>
    <name type="common">cabbage seed weevil</name>
    <dbReference type="NCBI Taxonomy" id="467358"/>
    <lineage>
        <taxon>Eukaryota</taxon>
        <taxon>Metazoa</taxon>
        <taxon>Ecdysozoa</taxon>
        <taxon>Arthropoda</taxon>
        <taxon>Hexapoda</taxon>
        <taxon>Insecta</taxon>
        <taxon>Pterygota</taxon>
        <taxon>Neoptera</taxon>
        <taxon>Endopterygota</taxon>
        <taxon>Coleoptera</taxon>
        <taxon>Polyphaga</taxon>
        <taxon>Cucujiformia</taxon>
        <taxon>Curculionidae</taxon>
        <taxon>Ceutorhynchinae</taxon>
        <taxon>Ceutorhynchus</taxon>
    </lineage>
</organism>
<sequence>MAGNYGKYIDRSPIICAAGKASGDPEDTVAATLKQYRLVDEIEALKHDAKIWRKEEFVATMPPIGNHQFLGTNTEISPILQPPVLTRYEQLIQDLKDTPYMSYWNAQLGKVRDPVPGLPKGMDPIETCFGVPTERNVTVKELVNPPKSHKQVLEESQVAHELYKKTHNDYNASEQVTRNYKNFNSNRRFGKQTTYDARGKGVACACDWRHPDHCHAKKFQADFLKRDKSQLGKVLAPNNNIECVPKGHTYGDPSKQHFYGVEDLLKDPKVKPCMFKRDFYQWLASLNKIRLLVKARSVELGNIYKRAMNLDASKSGLLPLHVFYQLCSEYYYLTFPKELEHLCVHLKYIYQDQIDYRKFLDLIDINKEPSDIKPIDNIPEASKYYTSTSQAAQCDYLFIDNNQMPAAGTPSIRHDLPRPVPPIGGCKADIEHLGDETSVKAVISPSIYSTYGLNYRDFFLPRSPEVIKRLFEKIGYNFPGDNFQKLWQMGLEQDQTGQVCVDTFKKLLNCQCPPLKLRVDEKQFECDKY</sequence>
<name>A0A9N9MM10_9CUCU</name>
<evidence type="ECO:0000256" key="2">
    <source>
        <dbReference type="ARBA" id="ARBA00022490"/>
    </source>
</evidence>
<accession>A0A9N9MM10</accession>
<dbReference type="PANTHER" id="PTHR12086:SF12">
    <property type="entry name" value="EF-HAND DOMAIN-CONTAINING FAMILY MEMBER B"/>
    <property type="match status" value="1"/>
</dbReference>
<dbReference type="InterPro" id="IPR057428">
    <property type="entry name" value="EFHB_EF-hand_C"/>
</dbReference>
<proteinExistence type="predicted"/>
<evidence type="ECO:0000259" key="5">
    <source>
        <dbReference type="Pfam" id="PF25325"/>
    </source>
</evidence>
<protein>
    <recommendedName>
        <fullName evidence="5">EFHB C-terminal EF-hand domain-containing protein</fullName>
    </recommendedName>
</protein>
<dbReference type="InterPro" id="IPR040193">
    <property type="entry name" value="EFHC1/EFHC2/EFHB"/>
</dbReference>
<dbReference type="Proteomes" id="UP001152799">
    <property type="component" value="Chromosome 3"/>
</dbReference>
<dbReference type="AlphaFoldDB" id="A0A9N9MM10"/>
<dbReference type="EMBL" id="OU892279">
    <property type="protein sequence ID" value="CAG9765813.1"/>
    <property type="molecule type" value="Genomic_DNA"/>
</dbReference>
<gene>
    <name evidence="6" type="ORF">CEUTPL_LOCUS6416</name>
</gene>
<evidence type="ECO:0000313" key="7">
    <source>
        <dbReference type="Proteomes" id="UP001152799"/>
    </source>
</evidence>
<reference evidence="6" key="1">
    <citation type="submission" date="2022-01" db="EMBL/GenBank/DDBJ databases">
        <authorList>
            <person name="King R."/>
        </authorList>
    </citation>
    <scope>NUCLEOTIDE SEQUENCE</scope>
</reference>
<dbReference type="OrthoDB" id="2096280at2759"/>
<dbReference type="GO" id="GO:0005856">
    <property type="term" value="C:cytoskeleton"/>
    <property type="evidence" value="ECO:0007669"/>
    <property type="project" value="UniProtKB-SubCell"/>
</dbReference>
<dbReference type="PANTHER" id="PTHR12086">
    <property type="entry name" value="EF-HAND DOMAIN C-TERMINAL CONTAINING PROTEIN"/>
    <property type="match status" value="1"/>
</dbReference>
<dbReference type="Pfam" id="PF25325">
    <property type="entry name" value="EF-hand_EFHB_C"/>
    <property type="match status" value="1"/>
</dbReference>
<keyword evidence="2" id="KW-0963">Cytoplasm</keyword>
<keyword evidence="4" id="KW-0206">Cytoskeleton</keyword>
<evidence type="ECO:0000256" key="4">
    <source>
        <dbReference type="ARBA" id="ARBA00023212"/>
    </source>
</evidence>
<evidence type="ECO:0000256" key="3">
    <source>
        <dbReference type="ARBA" id="ARBA00022737"/>
    </source>
</evidence>
<comment type="subcellular location">
    <subcellularLocation>
        <location evidence="1">Cytoplasm</location>
        <location evidence="1">Cytoskeleton</location>
    </subcellularLocation>
</comment>
<keyword evidence="7" id="KW-1185">Reference proteome</keyword>